<keyword evidence="4" id="KW-1185">Reference proteome</keyword>
<dbReference type="PANTHER" id="PTHR32246:SF15">
    <property type="entry name" value="CALCIUM-DEPENDENT LIPID-BINDING (CALB DOMAIN) FAMILY PROTEIN"/>
    <property type="match status" value="1"/>
</dbReference>
<sequence length="324" mass="36919">MTKILVEICMVSARELLSSSSFWKLQWFVVGWTDPNNKYCSKITTCAGSRSNPTWKTKFSFKFDDDEDDMQRLGLTVEIHNREPVFLREKIHGIAYIPLKEFLLSYYSNYPNGFEEGGTFQLHGKNSGKPRGFVDISVKIMDVKLKPDAQRSRKTLDIEDGESLENHPIVLPSSTMQNYSNSHDHRPRQSRPLKHGIRTRSRYDSSRSTQFGHNPTSYHNNKDDDQQNYYQNSSKSNIEFEYDDAAEKHHRRQRTPSPPPPPSNIGFIPTFFPETEQVQDENFDMPSGRSILRSSEINTSFGTGVGAGALAAGAVIFGDDFMSN</sequence>
<dbReference type="Pfam" id="PF00168">
    <property type="entry name" value="C2"/>
    <property type="match status" value="1"/>
</dbReference>
<feature type="region of interest" description="Disordered" evidence="1">
    <location>
        <begin position="245"/>
        <end position="266"/>
    </location>
</feature>
<reference evidence="4" key="1">
    <citation type="journal article" date="2016" name="Nature">
        <title>The genome of the seagrass Zostera marina reveals angiosperm adaptation to the sea.</title>
        <authorList>
            <person name="Olsen J.L."/>
            <person name="Rouze P."/>
            <person name="Verhelst B."/>
            <person name="Lin Y.-C."/>
            <person name="Bayer T."/>
            <person name="Collen J."/>
            <person name="Dattolo E."/>
            <person name="De Paoli E."/>
            <person name="Dittami S."/>
            <person name="Maumus F."/>
            <person name="Michel G."/>
            <person name="Kersting A."/>
            <person name="Lauritano C."/>
            <person name="Lohaus R."/>
            <person name="Toepel M."/>
            <person name="Tonon T."/>
            <person name="Vanneste K."/>
            <person name="Amirebrahimi M."/>
            <person name="Brakel J."/>
            <person name="Bostroem C."/>
            <person name="Chovatia M."/>
            <person name="Grimwood J."/>
            <person name="Jenkins J.W."/>
            <person name="Jueterbock A."/>
            <person name="Mraz A."/>
            <person name="Stam W.T."/>
            <person name="Tice H."/>
            <person name="Bornberg-Bauer E."/>
            <person name="Green P.J."/>
            <person name="Pearson G.A."/>
            <person name="Procaccini G."/>
            <person name="Duarte C.M."/>
            <person name="Schmutz J."/>
            <person name="Reusch T.B.H."/>
            <person name="Van de Peer Y."/>
        </authorList>
    </citation>
    <scope>NUCLEOTIDE SEQUENCE [LARGE SCALE GENOMIC DNA]</scope>
    <source>
        <strain evidence="4">cv. Finnish</strain>
    </source>
</reference>
<dbReference type="InterPro" id="IPR000008">
    <property type="entry name" value="C2_dom"/>
</dbReference>
<dbReference type="PROSITE" id="PS50004">
    <property type="entry name" value="C2"/>
    <property type="match status" value="1"/>
</dbReference>
<dbReference type="SUPFAM" id="SSF49562">
    <property type="entry name" value="C2 domain (Calcium/lipid-binding domain, CaLB)"/>
    <property type="match status" value="1"/>
</dbReference>
<proteinExistence type="predicted"/>
<dbReference type="OMA" id="YSNTMPT"/>
<dbReference type="Gene3D" id="2.60.40.150">
    <property type="entry name" value="C2 domain"/>
    <property type="match status" value="1"/>
</dbReference>
<organism evidence="3 4">
    <name type="scientific">Zostera marina</name>
    <name type="common">Eelgrass</name>
    <dbReference type="NCBI Taxonomy" id="29655"/>
    <lineage>
        <taxon>Eukaryota</taxon>
        <taxon>Viridiplantae</taxon>
        <taxon>Streptophyta</taxon>
        <taxon>Embryophyta</taxon>
        <taxon>Tracheophyta</taxon>
        <taxon>Spermatophyta</taxon>
        <taxon>Magnoliopsida</taxon>
        <taxon>Liliopsida</taxon>
        <taxon>Zosteraceae</taxon>
        <taxon>Zostera</taxon>
    </lineage>
</organism>
<name>A0A0K9NLU4_ZOSMR</name>
<dbReference type="InterPro" id="IPR035892">
    <property type="entry name" value="C2_domain_sf"/>
</dbReference>
<dbReference type="OrthoDB" id="1910234at2759"/>
<feature type="compositionally biased region" description="Polar residues" evidence="1">
    <location>
        <begin position="172"/>
        <end position="181"/>
    </location>
</feature>
<feature type="compositionally biased region" description="Basic residues" evidence="1">
    <location>
        <begin position="185"/>
        <end position="200"/>
    </location>
</feature>
<evidence type="ECO:0000313" key="3">
    <source>
        <dbReference type="EMBL" id="KMZ57716.1"/>
    </source>
</evidence>
<dbReference type="PANTHER" id="PTHR32246">
    <property type="entry name" value="INGRESSION PROTEIN FIC1"/>
    <property type="match status" value="1"/>
</dbReference>
<evidence type="ECO:0000259" key="2">
    <source>
        <dbReference type="PROSITE" id="PS50004"/>
    </source>
</evidence>
<comment type="caution">
    <text evidence="3">The sequence shown here is derived from an EMBL/GenBank/DDBJ whole genome shotgun (WGS) entry which is preliminary data.</text>
</comment>
<evidence type="ECO:0000313" key="4">
    <source>
        <dbReference type="Proteomes" id="UP000036987"/>
    </source>
</evidence>
<dbReference type="Proteomes" id="UP000036987">
    <property type="component" value="Unassembled WGS sequence"/>
</dbReference>
<dbReference type="AlphaFoldDB" id="A0A0K9NLU4"/>
<dbReference type="SMART" id="SM00239">
    <property type="entry name" value="C2"/>
    <property type="match status" value="1"/>
</dbReference>
<gene>
    <name evidence="3" type="ORF">ZOSMA_82G00280</name>
</gene>
<evidence type="ECO:0000256" key="1">
    <source>
        <dbReference type="SAM" id="MobiDB-lite"/>
    </source>
</evidence>
<feature type="region of interest" description="Disordered" evidence="1">
    <location>
        <begin position="149"/>
        <end position="230"/>
    </location>
</feature>
<protein>
    <recommendedName>
        <fullName evidence="2">C2 domain-containing protein</fullName>
    </recommendedName>
</protein>
<accession>A0A0K9NLU4</accession>
<feature type="domain" description="C2" evidence="2">
    <location>
        <begin position="1"/>
        <end position="114"/>
    </location>
</feature>
<dbReference type="EMBL" id="LFYR01002027">
    <property type="protein sequence ID" value="KMZ57716.1"/>
    <property type="molecule type" value="Genomic_DNA"/>
</dbReference>
<feature type="compositionally biased region" description="Polar residues" evidence="1">
    <location>
        <begin position="210"/>
        <end position="219"/>
    </location>
</feature>